<proteinExistence type="predicted"/>
<organism evidence="1 2">
    <name type="scientific">Sulfidibacter corallicola</name>
    <dbReference type="NCBI Taxonomy" id="2818388"/>
    <lineage>
        <taxon>Bacteria</taxon>
        <taxon>Pseudomonadati</taxon>
        <taxon>Acidobacteriota</taxon>
        <taxon>Holophagae</taxon>
        <taxon>Acanthopleuribacterales</taxon>
        <taxon>Acanthopleuribacteraceae</taxon>
        <taxon>Sulfidibacter</taxon>
    </lineage>
</organism>
<dbReference type="EMBL" id="CP071793">
    <property type="protein sequence ID" value="QTD54141.1"/>
    <property type="molecule type" value="Genomic_DNA"/>
</dbReference>
<keyword evidence="2" id="KW-1185">Reference proteome</keyword>
<reference evidence="1" key="1">
    <citation type="submission" date="2021-03" db="EMBL/GenBank/DDBJ databases">
        <title>Acanthopleuribacteraceae sp. M133.</title>
        <authorList>
            <person name="Wang G."/>
        </authorList>
    </citation>
    <scope>NUCLEOTIDE SEQUENCE</scope>
    <source>
        <strain evidence="1">M133</strain>
    </source>
</reference>
<protein>
    <submittedName>
        <fullName evidence="1">Uncharacterized protein</fullName>
    </submittedName>
</protein>
<dbReference type="Proteomes" id="UP000663929">
    <property type="component" value="Chromosome"/>
</dbReference>
<dbReference type="AlphaFoldDB" id="A0A8A4TY31"/>
<evidence type="ECO:0000313" key="2">
    <source>
        <dbReference type="Proteomes" id="UP000663929"/>
    </source>
</evidence>
<name>A0A8A4TY31_SULCO</name>
<dbReference type="RefSeq" id="WP_237384240.1">
    <property type="nucleotide sequence ID" value="NZ_CP071793.1"/>
</dbReference>
<evidence type="ECO:0000313" key="1">
    <source>
        <dbReference type="EMBL" id="QTD54141.1"/>
    </source>
</evidence>
<gene>
    <name evidence="1" type="ORF">J3U87_16975</name>
</gene>
<dbReference type="KEGG" id="scor:J3U87_16975"/>
<sequence length="175" mass="21030">MSNVQNEERIFAADEMQIRKVEDEWDEATLLSQEGIFFLKDVVKALELSPVKLKKEAKDCKDSWEEMGIRKTWTHWIVRMKVFSKWYEARRPNRIKRVNPEWDGNELLQQKGKFFLTEVCEKIPFSSHQIRYQAKKNVNARTEYGIWKEPEYSAFVVQMEIFSKWVRKLWAGDFS</sequence>
<accession>A0A8A4TY31</accession>